<dbReference type="PANTHER" id="PTHR20858:SF17">
    <property type="entry name" value="HYDROXYMETHYLPYRIMIDINE_PHOSPHOMETHYLPYRIMIDINE KINASE THI20-RELATED"/>
    <property type="match status" value="1"/>
</dbReference>
<evidence type="ECO:0000256" key="4">
    <source>
        <dbReference type="ARBA" id="ARBA00022840"/>
    </source>
</evidence>
<dbReference type="InterPro" id="IPR013749">
    <property type="entry name" value="PM/HMP-P_kinase-1"/>
</dbReference>
<sequence>MKPAAALTIAGSDSGGGAGIQADLKTFAAFEVHGLCVVTSVTAQNTRGVDDIFDLPAEIVGNQIDTVIEDFDVKWGKTGMVSNSEIIDIIKEKTKEHKLNLVIDPVMKAARGSSLLDQSALESLKDFLSVAKLVTPNIDEAAELTGIEIETVEDMKDAAEKIKGLGPENVLIKGGHLEEEKIHNVLLYGNNFIEYETSRVPVSDVHGSGCTFSAAITAELAKGKNLRNAVKKAGDFMIDAIERRLKIGSGLESVNPMSNIWKLVSDEKEAENILKAAKRLIDNPEFVHMIPEVGTNIAMAPKDAQRKEDVFGLTGRIVKVSGRPYLSGIPAPGGSEHMANLIMSVIKHDHEYRAAMNIRFSEKILKKCRDLGFEIASFDRENEPKDVKTMKWGPDKAIEQFGKVPDIIYDRGAVGKEPMIRILGKKSTEVTDKALQILKELDK</sequence>
<dbReference type="AlphaFoldDB" id="A0A133UVY6"/>
<dbReference type="GO" id="GO:0008972">
    <property type="term" value="F:phosphomethylpyrimidine kinase activity"/>
    <property type="evidence" value="ECO:0007669"/>
    <property type="project" value="InterPro"/>
</dbReference>
<dbReference type="Gene3D" id="3.40.1190.20">
    <property type="match status" value="1"/>
</dbReference>
<feature type="domain" description="Thiamine-phosphate synthase ThiN" evidence="6">
    <location>
        <begin position="275"/>
        <end position="435"/>
    </location>
</feature>
<dbReference type="Proteomes" id="UP000070463">
    <property type="component" value="Unassembled WGS sequence"/>
</dbReference>
<keyword evidence="3" id="KW-0418">Kinase</keyword>
<gene>
    <name evidence="7" type="ORF">AKJ37_00270</name>
</gene>
<evidence type="ECO:0000259" key="5">
    <source>
        <dbReference type="Pfam" id="PF08543"/>
    </source>
</evidence>
<evidence type="ECO:0000313" key="8">
    <source>
        <dbReference type="Proteomes" id="UP000070463"/>
    </source>
</evidence>
<dbReference type="Pfam" id="PF10120">
    <property type="entry name" value="ThiN"/>
    <property type="match status" value="1"/>
</dbReference>
<comment type="caution">
    <text evidence="7">The sequence shown here is derived from an EMBL/GenBank/DDBJ whole genome shotgun (WGS) entry which is preliminary data.</text>
</comment>
<dbReference type="InterPro" id="IPR036409">
    <property type="entry name" value="Aldolase_II/adducin_N_sf"/>
</dbReference>
<evidence type="ECO:0000259" key="6">
    <source>
        <dbReference type="Pfam" id="PF10120"/>
    </source>
</evidence>
<keyword evidence="4" id="KW-0067">ATP-binding</keyword>
<dbReference type="GO" id="GO:0008902">
    <property type="term" value="F:hydroxymethylpyrimidine kinase activity"/>
    <property type="evidence" value="ECO:0007669"/>
    <property type="project" value="TreeGrafter"/>
</dbReference>
<dbReference type="InterPro" id="IPR019293">
    <property type="entry name" value="ThiN"/>
</dbReference>
<dbReference type="NCBIfam" id="TIGR00097">
    <property type="entry name" value="HMP-P_kinase"/>
    <property type="match status" value="1"/>
</dbReference>
<name>A0A133UVY6_9EURY</name>
<dbReference type="InterPro" id="IPR004399">
    <property type="entry name" value="HMP/HMP-P_kinase_dom"/>
</dbReference>
<dbReference type="EMBL" id="LHXR01000002">
    <property type="protein sequence ID" value="KXA98339.1"/>
    <property type="molecule type" value="Genomic_DNA"/>
</dbReference>
<dbReference type="FunFam" id="3.40.1190.20:FF:000003">
    <property type="entry name" value="Phosphomethylpyrimidine kinase ThiD"/>
    <property type="match status" value="1"/>
</dbReference>
<protein>
    <submittedName>
        <fullName evidence="7">Uncharacterized protein</fullName>
    </submittedName>
</protein>
<dbReference type="GO" id="GO:0005524">
    <property type="term" value="F:ATP binding"/>
    <property type="evidence" value="ECO:0007669"/>
    <property type="project" value="UniProtKB-KW"/>
</dbReference>
<dbReference type="GO" id="GO:0009228">
    <property type="term" value="P:thiamine biosynthetic process"/>
    <property type="evidence" value="ECO:0007669"/>
    <property type="project" value="InterPro"/>
</dbReference>
<dbReference type="Pfam" id="PF08543">
    <property type="entry name" value="Phos_pyr_kin"/>
    <property type="match status" value="1"/>
</dbReference>
<evidence type="ECO:0000313" key="7">
    <source>
        <dbReference type="EMBL" id="KXA98339.1"/>
    </source>
</evidence>
<dbReference type="CDD" id="cd01169">
    <property type="entry name" value="HMPP_kinase"/>
    <property type="match status" value="1"/>
</dbReference>
<proteinExistence type="predicted"/>
<keyword evidence="1" id="KW-0808">Transferase</keyword>
<dbReference type="GO" id="GO:0005829">
    <property type="term" value="C:cytosol"/>
    <property type="evidence" value="ECO:0007669"/>
    <property type="project" value="TreeGrafter"/>
</dbReference>
<evidence type="ECO:0000256" key="3">
    <source>
        <dbReference type="ARBA" id="ARBA00022777"/>
    </source>
</evidence>
<dbReference type="PATRIC" id="fig|1698267.3.peg.64"/>
<feature type="domain" description="Pyridoxamine kinase/Phosphomethylpyrimidine kinase" evidence="5">
    <location>
        <begin position="13"/>
        <end position="255"/>
    </location>
</feature>
<evidence type="ECO:0000256" key="2">
    <source>
        <dbReference type="ARBA" id="ARBA00022741"/>
    </source>
</evidence>
<dbReference type="PANTHER" id="PTHR20858">
    <property type="entry name" value="PHOSPHOMETHYLPYRIMIDINE KINASE"/>
    <property type="match status" value="1"/>
</dbReference>
<dbReference type="Gene3D" id="3.40.225.10">
    <property type="entry name" value="Class II aldolase/adducin N-terminal domain"/>
    <property type="match status" value="1"/>
</dbReference>
<keyword evidence="2" id="KW-0547">Nucleotide-binding</keyword>
<dbReference type="InterPro" id="IPR029056">
    <property type="entry name" value="Ribokinase-like"/>
</dbReference>
<reference evidence="7 8" key="1">
    <citation type="journal article" date="2016" name="Sci. Rep.">
        <title>Metabolic traits of an uncultured archaeal lineage -MSBL1- from brine pools of the Red Sea.</title>
        <authorList>
            <person name="Mwirichia R."/>
            <person name="Alam I."/>
            <person name="Rashid M."/>
            <person name="Vinu M."/>
            <person name="Ba-Alawi W."/>
            <person name="Anthony Kamau A."/>
            <person name="Kamanda Ngugi D."/>
            <person name="Goker M."/>
            <person name="Klenk H.P."/>
            <person name="Bajic V."/>
            <person name="Stingl U."/>
        </authorList>
    </citation>
    <scope>NUCLEOTIDE SEQUENCE [LARGE SCALE GENOMIC DNA]</scope>
    <source>
        <strain evidence="7">SCGC-AAA259I09</strain>
    </source>
</reference>
<evidence type="ECO:0000256" key="1">
    <source>
        <dbReference type="ARBA" id="ARBA00022679"/>
    </source>
</evidence>
<keyword evidence="8" id="KW-1185">Reference proteome</keyword>
<dbReference type="SUPFAM" id="SSF53613">
    <property type="entry name" value="Ribokinase-like"/>
    <property type="match status" value="1"/>
</dbReference>
<dbReference type="SUPFAM" id="SSF53639">
    <property type="entry name" value="AraD/HMP-PK domain-like"/>
    <property type="match status" value="1"/>
</dbReference>
<organism evidence="7 8">
    <name type="scientific">candidate division MSBL1 archaeon SCGC-AAA259I09</name>
    <dbReference type="NCBI Taxonomy" id="1698267"/>
    <lineage>
        <taxon>Archaea</taxon>
        <taxon>Methanobacteriati</taxon>
        <taxon>Methanobacteriota</taxon>
        <taxon>candidate division MSBL1</taxon>
    </lineage>
</organism>
<accession>A0A133UVY6</accession>